<evidence type="ECO:0000313" key="2">
    <source>
        <dbReference type="EMBL" id="CAA2969325.1"/>
    </source>
</evidence>
<protein>
    <submittedName>
        <fullName evidence="2">Uncharacterized protein</fullName>
    </submittedName>
</protein>
<feature type="compositionally biased region" description="Basic and acidic residues" evidence="1">
    <location>
        <begin position="57"/>
        <end position="81"/>
    </location>
</feature>
<gene>
    <name evidence="2" type="ORF">OLEA9_A077089</name>
</gene>
<comment type="caution">
    <text evidence="2">The sequence shown here is derived from an EMBL/GenBank/DDBJ whole genome shotgun (WGS) entry which is preliminary data.</text>
</comment>
<evidence type="ECO:0000313" key="3">
    <source>
        <dbReference type="Proteomes" id="UP000594638"/>
    </source>
</evidence>
<sequence>MPRVEVGPEVPEEAGMPGVEVSEEAEIEGVEGRTGVAEEVAEGTSEVVVEGDDQVAEDERTPEMTDDENKLSEIKLSESRGGEVCTGVPTSDRCRPELWL</sequence>
<accession>A0A8S0QU43</accession>
<evidence type="ECO:0000256" key="1">
    <source>
        <dbReference type="SAM" id="MobiDB-lite"/>
    </source>
</evidence>
<dbReference type="Gramene" id="OE9A077089T1">
    <property type="protein sequence ID" value="OE9A077089C1"/>
    <property type="gene ID" value="OE9A077089"/>
</dbReference>
<organism evidence="2 3">
    <name type="scientific">Olea europaea subsp. europaea</name>
    <dbReference type="NCBI Taxonomy" id="158383"/>
    <lineage>
        <taxon>Eukaryota</taxon>
        <taxon>Viridiplantae</taxon>
        <taxon>Streptophyta</taxon>
        <taxon>Embryophyta</taxon>
        <taxon>Tracheophyta</taxon>
        <taxon>Spermatophyta</taxon>
        <taxon>Magnoliopsida</taxon>
        <taxon>eudicotyledons</taxon>
        <taxon>Gunneridae</taxon>
        <taxon>Pentapetalae</taxon>
        <taxon>asterids</taxon>
        <taxon>lamiids</taxon>
        <taxon>Lamiales</taxon>
        <taxon>Oleaceae</taxon>
        <taxon>Oleeae</taxon>
        <taxon>Olea</taxon>
    </lineage>
</organism>
<name>A0A8S0QU43_OLEEU</name>
<dbReference type="Proteomes" id="UP000594638">
    <property type="component" value="Unassembled WGS sequence"/>
</dbReference>
<proteinExistence type="predicted"/>
<feature type="region of interest" description="Disordered" evidence="1">
    <location>
        <begin position="29"/>
        <end position="100"/>
    </location>
</feature>
<dbReference type="EMBL" id="CACTIH010001938">
    <property type="protein sequence ID" value="CAA2969325.1"/>
    <property type="molecule type" value="Genomic_DNA"/>
</dbReference>
<keyword evidence="3" id="KW-1185">Reference proteome</keyword>
<reference evidence="2 3" key="1">
    <citation type="submission" date="2019-12" db="EMBL/GenBank/DDBJ databases">
        <authorList>
            <person name="Alioto T."/>
            <person name="Alioto T."/>
            <person name="Gomez Garrido J."/>
        </authorList>
    </citation>
    <scope>NUCLEOTIDE SEQUENCE [LARGE SCALE GENOMIC DNA]</scope>
</reference>
<dbReference type="AlphaFoldDB" id="A0A8S0QU43"/>